<dbReference type="RefSeq" id="XP_005849918.1">
    <property type="nucleotide sequence ID" value="XM_005849856.1"/>
</dbReference>
<keyword evidence="2" id="KW-1185">Reference proteome</keyword>
<sequence>MGSAFSAPVINDVSTCLEGAPSYKNSQHAPELPENFKKAIIKHYPHLKPVVVPGGHLEDVFAAAKKATEQLRGARIVYEDEHGGVLELVDVTPLLKFKDDVVIRVQQKGGDVVVDVRSASRLGKGDLGANAARIAKYLAALRALLGQSNDS</sequence>
<dbReference type="GeneID" id="17356966"/>
<dbReference type="InterPro" id="IPR010865">
    <property type="entry name" value="DUF1499"/>
</dbReference>
<accession>E1Z9R1</accession>
<dbReference type="Pfam" id="PF07386">
    <property type="entry name" value="DUF1499"/>
    <property type="match status" value="1"/>
</dbReference>
<organism evidence="2">
    <name type="scientific">Chlorella variabilis</name>
    <name type="common">Green alga</name>
    <dbReference type="NCBI Taxonomy" id="554065"/>
    <lineage>
        <taxon>Eukaryota</taxon>
        <taxon>Viridiplantae</taxon>
        <taxon>Chlorophyta</taxon>
        <taxon>core chlorophytes</taxon>
        <taxon>Trebouxiophyceae</taxon>
        <taxon>Chlorellales</taxon>
        <taxon>Chlorellaceae</taxon>
        <taxon>Chlorella clade</taxon>
        <taxon>Chlorella</taxon>
    </lineage>
</organism>
<protein>
    <recommendedName>
        <fullName evidence="3">DUF1499 domain-containing protein</fullName>
    </recommendedName>
</protein>
<evidence type="ECO:0008006" key="3">
    <source>
        <dbReference type="Google" id="ProtNLM"/>
    </source>
</evidence>
<dbReference type="OrthoDB" id="540864at2759"/>
<dbReference type="eggNOG" id="ENOG502SW81">
    <property type="taxonomic scope" value="Eukaryota"/>
</dbReference>
<dbReference type="Proteomes" id="UP000008141">
    <property type="component" value="Unassembled WGS sequence"/>
</dbReference>
<evidence type="ECO:0000313" key="1">
    <source>
        <dbReference type="EMBL" id="EFN57816.1"/>
    </source>
</evidence>
<dbReference type="EMBL" id="GL433839">
    <property type="protein sequence ID" value="EFN57816.1"/>
    <property type="molecule type" value="Genomic_DNA"/>
</dbReference>
<dbReference type="KEGG" id="cvr:CHLNCDRAFT_143218"/>
<name>E1Z9R1_CHLVA</name>
<gene>
    <name evidence="1" type="ORF">CHLNCDRAFT_143218</name>
</gene>
<dbReference type="AlphaFoldDB" id="E1Z9R1"/>
<dbReference type="InParanoid" id="E1Z9R1"/>
<proteinExistence type="predicted"/>
<evidence type="ECO:0000313" key="2">
    <source>
        <dbReference type="Proteomes" id="UP000008141"/>
    </source>
</evidence>
<reference evidence="1 2" key="1">
    <citation type="journal article" date="2010" name="Plant Cell">
        <title>The Chlorella variabilis NC64A genome reveals adaptation to photosymbiosis, coevolution with viruses, and cryptic sex.</title>
        <authorList>
            <person name="Blanc G."/>
            <person name="Duncan G."/>
            <person name="Agarkova I."/>
            <person name="Borodovsky M."/>
            <person name="Gurnon J."/>
            <person name="Kuo A."/>
            <person name="Lindquist E."/>
            <person name="Lucas S."/>
            <person name="Pangilinan J."/>
            <person name="Polle J."/>
            <person name="Salamov A."/>
            <person name="Terry A."/>
            <person name="Yamada T."/>
            <person name="Dunigan D.D."/>
            <person name="Grigoriev I.V."/>
            <person name="Claverie J.M."/>
            <person name="Van Etten J.L."/>
        </authorList>
    </citation>
    <scope>NUCLEOTIDE SEQUENCE [LARGE SCALE GENOMIC DNA]</scope>
    <source>
        <strain evidence="1 2">NC64A</strain>
    </source>
</reference>